<evidence type="ECO:0000259" key="1">
    <source>
        <dbReference type="Pfam" id="PF00535"/>
    </source>
</evidence>
<name>A0ABQ6CJY6_9HYPH</name>
<dbReference type="CDD" id="cd00761">
    <property type="entry name" value="Glyco_tranf_GTA_type"/>
    <property type="match status" value="1"/>
</dbReference>
<protein>
    <recommendedName>
        <fullName evidence="1">Glycosyltransferase 2-like domain-containing protein</fullName>
    </recommendedName>
</protein>
<organism evidence="2 3">
    <name type="scientific">Labrys miyagiensis</name>
    <dbReference type="NCBI Taxonomy" id="346912"/>
    <lineage>
        <taxon>Bacteria</taxon>
        <taxon>Pseudomonadati</taxon>
        <taxon>Pseudomonadota</taxon>
        <taxon>Alphaproteobacteria</taxon>
        <taxon>Hyphomicrobiales</taxon>
        <taxon>Xanthobacteraceae</taxon>
        <taxon>Labrys</taxon>
    </lineage>
</organism>
<dbReference type="Proteomes" id="UP001156882">
    <property type="component" value="Unassembled WGS sequence"/>
</dbReference>
<feature type="domain" description="Glycosyltransferase 2-like" evidence="1">
    <location>
        <begin position="10"/>
        <end position="131"/>
    </location>
</feature>
<proteinExistence type="predicted"/>
<evidence type="ECO:0000313" key="2">
    <source>
        <dbReference type="EMBL" id="GLS19942.1"/>
    </source>
</evidence>
<sequence>MSPNPIPTFSVVIPAYNRAHIIGPALRSVLSQTFADFEVIVVDDGSKDDLESVVSAFADDRIRYVRQENGGGGSARNCGIDEARGDYIAFLDSDDVFLPDHLAAMHRLLAGRVNVVAYAQVIVDRQNGKTFLKPPRAIGENEDMAEYLCCSRGFLQTSTLVVPAEIAKRVRYRDRMPFGQDTDFAIRLARDGCRFVMAAQPGAIWNDAFDPRRVSAARKGAQLLPWIEEMKPIISIKAYHGYRGWHIAKGVAKTSKIRALKLYLTALTHFCYTPPLAGVVFVQIFVPDGLYRRFSDVVVQLIGSRKKQQA</sequence>
<gene>
    <name evidence="2" type="ORF">GCM10007874_29590</name>
</gene>
<evidence type="ECO:0000313" key="3">
    <source>
        <dbReference type="Proteomes" id="UP001156882"/>
    </source>
</evidence>
<dbReference type="PANTHER" id="PTHR43685">
    <property type="entry name" value="GLYCOSYLTRANSFERASE"/>
    <property type="match status" value="1"/>
</dbReference>
<dbReference type="EMBL" id="BSPC01000026">
    <property type="protein sequence ID" value="GLS19942.1"/>
    <property type="molecule type" value="Genomic_DNA"/>
</dbReference>
<dbReference type="InterPro" id="IPR050834">
    <property type="entry name" value="Glycosyltransf_2"/>
</dbReference>
<dbReference type="Pfam" id="PF00535">
    <property type="entry name" value="Glycos_transf_2"/>
    <property type="match status" value="1"/>
</dbReference>
<dbReference type="InterPro" id="IPR029044">
    <property type="entry name" value="Nucleotide-diphossugar_trans"/>
</dbReference>
<dbReference type="InterPro" id="IPR001173">
    <property type="entry name" value="Glyco_trans_2-like"/>
</dbReference>
<accession>A0ABQ6CJY6</accession>
<comment type="caution">
    <text evidence="2">The sequence shown here is derived from an EMBL/GenBank/DDBJ whole genome shotgun (WGS) entry which is preliminary data.</text>
</comment>
<dbReference type="Gene3D" id="3.90.550.10">
    <property type="entry name" value="Spore Coat Polysaccharide Biosynthesis Protein SpsA, Chain A"/>
    <property type="match status" value="1"/>
</dbReference>
<reference evidence="3" key="1">
    <citation type="journal article" date="2019" name="Int. J. Syst. Evol. Microbiol.">
        <title>The Global Catalogue of Microorganisms (GCM) 10K type strain sequencing project: providing services to taxonomists for standard genome sequencing and annotation.</title>
        <authorList>
            <consortium name="The Broad Institute Genomics Platform"/>
            <consortium name="The Broad Institute Genome Sequencing Center for Infectious Disease"/>
            <person name="Wu L."/>
            <person name="Ma J."/>
        </authorList>
    </citation>
    <scope>NUCLEOTIDE SEQUENCE [LARGE SCALE GENOMIC DNA]</scope>
    <source>
        <strain evidence="3">NBRC 101365</strain>
    </source>
</reference>
<keyword evidence="3" id="KW-1185">Reference proteome</keyword>
<dbReference type="SUPFAM" id="SSF53448">
    <property type="entry name" value="Nucleotide-diphospho-sugar transferases"/>
    <property type="match status" value="1"/>
</dbReference>
<dbReference type="RefSeq" id="WP_284313005.1">
    <property type="nucleotide sequence ID" value="NZ_BSPC01000026.1"/>
</dbReference>
<dbReference type="PANTHER" id="PTHR43685:SF2">
    <property type="entry name" value="GLYCOSYLTRANSFERASE 2-LIKE DOMAIN-CONTAINING PROTEIN"/>
    <property type="match status" value="1"/>
</dbReference>